<feature type="compositionally biased region" description="Basic and acidic residues" evidence="6">
    <location>
        <begin position="273"/>
        <end position="285"/>
    </location>
</feature>
<name>A0A286ULV9_9AGAM</name>
<dbReference type="PANTHER" id="PTHR12311:SF7">
    <property type="entry name" value="ACTIVATOR OF BASAL TRANSCRIPTION 1"/>
    <property type="match status" value="1"/>
</dbReference>
<dbReference type="InterPro" id="IPR035979">
    <property type="entry name" value="RBD_domain_sf"/>
</dbReference>
<feature type="compositionally biased region" description="Polar residues" evidence="6">
    <location>
        <begin position="301"/>
        <end position="311"/>
    </location>
</feature>
<organism evidence="7 8">
    <name type="scientific">Pyrrhoderma noxium</name>
    <dbReference type="NCBI Taxonomy" id="2282107"/>
    <lineage>
        <taxon>Eukaryota</taxon>
        <taxon>Fungi</taxon>
        <taxon>Dikarya</taxon>
        <taxon>Basidiomycota</taxon>
        <taxon>Agaricomycotina</taxon>
        <taxon>Agaricomycetes</taxon>
        <taxon>Hymenochaetales</taxon>
        <taxon>Hymenochaetaceae</taxon>
        <taxon>Pyrrhoderma</taxon>
    </lineage>
</organism>
<evidence type="ECO:0000256" key="3">
    <source>
        <dbReference type="ARBA" id="ARBA00022884"/>
    </source>
</evidence>
<comment type="similarity">
    <text evidence="2">Belongs to the ESF2/ABP1 family.</text>
</comment>
<dbReference type="PANTHER" id="PTHR12311">
    <property type="entry name" value="ACTIVATOR OF BASAL TRANSCRIPTION 1"/>
    <property type="match status" value="1"/>
</dbReference>
<feature type="compositionally biased region" description="Basic and acidic residues" evidence="6">
    <location>
        <begin position="16"/>
        <end position="25"/>
    </location>
</feature>
<feature type="region of interest" description="Disordered" evidence="6">
    <location>
        <begin position="273"/>
        <end position="342"/>
    </location>
</feature>
<comment type="subcellular location">
    <subcellularLocation>
        <location evidence="1">Nucleus</location>
        <location evidence="1">Nucleolus</location>
    </subcellularLocation>
</comment>
<dbReference type="InParanoid" id="A0A286ULV9"/>
<reference evidence="7 8" key="1">
    <citation type="journal article" date="2017" name="Mol. Ecol.">
        <title>Comparative and population genomic landscape of Phellinus noxius: A hypervariable fungus causing root rot in trees.</title>
        <authorList>
            <person name="Chung C.L."/>
            <person name="Lee T.J."/>
            <person name="Akiba M."/>
            <person name="Lee H.H."/>
            <person name="Kuo T.H."/>
            <person name="Liu D."/>
            <person name="Ke H.M."/>
            <person name="Yokoi T."/>
            <person name="Roa M.B."/>
            <person name="Lu M.J."/>
            <person name="Chang Y.Y."/>
            <person name="Ann P.J."/>
            <person name="Tsai J.N."/>
            <person name="Chen C.Y."/>
            <person name="Tzean S.S."/>
            <person name="Ota Y."/>
            <person name="Hattori T."/>
            <person name="Sahashi N."/>
            <person name="Liou R.F."/>
            <person name="Kikuchi T."/>
            <person name="Tsai I.J."/>
        </authorList>
    </citation>
    <scope>NUCLEOTIDE SEQUENCE [LARGE SCALE GENOMIC DNA]</scope>
    <source>
        <strain evidence="7 8">FFPRI411160</strain>
    </source>
</reference>
<dbReference type="Proteomes" id="UP000217199">
    <property type="component" value="Unassembled WGS sequence"/>
</dbReference>
<dbReference type="CDD" id="cd12263">
    <property type="entry name" value="RRM_ABT1_like"/>
    <property type="match status" value="1"/>
</dbReference>
<feature type="compositionally biased region" description="Acidic residues" evidence="6">
    <location>
        <begin position="38"/>
        <end position="49"/>
    </location>
</feature>
<dbReference type="Gene3D" id="3.30.70.330">
    <property type="match status" value="1"/>
</dbReference>
<dbReference type="GO" id="GO:0003723">
    <property type="term" value="F:RNA binding"/>
    <property type="evidence" value="ECO:0007669"/>
    <property type="project" value="UniProtKB-KW"/>
</dbReference>
<gene>
    <name evidence="7" type="ORF">PNOK_0315600</name>
</gene>
<dbReference type="InterPro" id="IPR012677">
    <property type="entry name" value="Nucleotide-bd_a/b_plait_sf"/>
</dbReference>
<dbReference type="AlphaFoldDB" id="A0A286ULV9"/>
<dbReference type="GO" id="GO:0000472">
    <property type="term" value="P:endonucleolytic cleavage to generate mature 5'-end of SSU-rRNA from (SSU-rRNA, 5.8S rRNA, LSU-rRNA)"/>
    <property type="evidence" value="ECO:0007669"/>
    <property type="project" value="TreeGrafter"/>
</dbReference>
<dbReference type="STRING" id="2282107.A0A286ULV9"/>
<evidence type="ECO:0000256" key="6">
    <source>
        <dbReference type="SAM" id="MobiDB-lite"/>
    </source>
</evidence>
<proteinExistence type="inferred from homology"/>
<evidence type="ECO:0000313" key="8">
    <source>
        <dbReference type="Proteomes" id="UP000217199"/>
    </source>
</evidence>
<keyword evidence="8" id="KW-1185">Reference proteome</keyword>
<accession>A0A286ULV9</accession>
<dbReference type="GO" id="GO:0005730">
    <property type="term" value="C:nucleolus"/>
    <property type="evidence" value="ECO:0007669"/>
    <property type="project" value="UniProtKB-SubCell"/>
</dbReference>
<keyword evidence="3" id="KW-0694">RNA-binding</keyword>
<sequence>MVKGKRREKEVVTRFALDSRFREVEAEAGPSRSRLNSLDEEQLGDDISEDVSGTDNEGNDSETEDAESGEEEEDEENGDREEDEEDGMDPEGFAGPKEKVVKPLTPEALAAFKAAQEKMGVVYISRIPPGMRPAKVRYLMSQYGAIGRVYLQQEDPKRAYLRKKYTATKKAHFTEGWVEFLDKRVARSIAEMLNAQPVGGKKGTRWRDDVWTMKYLPKFKWSMLTEQIAHEAAVHRARLRVELEQSRREQKDYLRQVELARVLDKRVKRKREAAEQRGEQVDEKSLLPPLKKRQQSKREGNNTGENGSQQKTKQDTRKREKDNNIKSVGDTGQLKQVLGSIF</sequence>
<dbReference type="EMBL" id="NBII01000003">
    <property type="protein sequence ID" value="PAV20529.1"/>
    <property type="molecule type" value="Genomic_DNA"/>
</dbReference>
<feature type="compositionally biased region" description="Acidic residues" evidence="6">
    <location>
        <begin position="57"/>
        <end position="89"/>
    </location>
</feature>
<dbReference type="GO" id="GO:0000480">
    <property type="term" value="P:endonucleolytic cleavage in 5'-ETS of tricistronic rRNA transcript (SSU-rRNA, 5.8S rRNA, LSU-rRNA)"/>
    <property type="evidence" value="ECO:0007669"/>
    <property type="project" value="TreeGrafter"/>
</dbReference>
<feature type="compositionally biased region" description="Basic and acidic residues" evidence="6">
    <location>
        <begin position="312"/>
        <end position="324"/>
    </location>
</feature>
<evidence type="ECO:0000256" key="5">
    <source>
        <dbReference type="ARBA" id="ARBA00032634"/>
    </source>
</evidence>
<evidence type="ECO:0000313" key="7">
    <source>
        <dbReference type="EMBL" id="PAV20529.1"/>
    </source>
</evidence>
<dbReference type="OrthoDB" id="287393at2759"/>
<dbReference type="FunCoup" id="A0A286ULV9">
    <property type="interactions" value="488"/>
</dbReference>
<dbReference type="GO" id="GO:0000447">
    <property type="term" value="P:endonucleolytic cleavage in ITS1 to separate SSU-rRNA from 5.8S rRNA and LSU-rRNA from tricistronic rRNA transcript (SSU-rRNA, 5.8S rRNA, LSU-rRNA)"/>
    <property type="evidence" value="ECO:0007669"/>
    <property type="project" value="TreeGrafter"/>
</dbReference>
<evidence type="ECO:0000256" key="4">
    <source>
        <dbReference type="ARBA" id="ARBA00023242"/>
    </source>
</evidence>
<evidence type="ECO:0000256" key="2">
    <source>
        <dbReference type="ARBA" id="ARBA00005819"/>
    </source>
</evidence>
<dbReference type="InterPro" id="IPR039119">
    <property type="entry name" value="ABT1/Esf2"/>
</dbReference>
<comment type="caution">
    <text evidence="7">The sequence shown here is derived from an EMBL/GenBank/DDBJ whole genome shotgun (WGS) entry which is preliminary data.</text>
</comment>
<dbReference type="GO" id="GO:0034462">
    <property type="term" value="P:small-subunit processome assembly"/>
    <property type="evidence" value="ECO:0007669"/>
    <property type="project" value="TreeGrafter"/>
</dbReference>
<dbReference type="InterPro" id="IPR034353">
    <property type="entry name" value="ABT1/ESF2_RRM"/>
</dbReference>
<feature type="region of interest" description="Disordered" evidence="6">
    <location>
        <begin position="16"/>
        <end position="100"/>
    </location>
</feature>
<dbReference type="SUPFAM" id="SSF54928">
    <property type="entry name" value="RNA-binding domain, RBD"/>
    <property type="match status" value="1"/>
</dbReference>
<keyword evidence="4" id="KW-0539">Nucleus</keyword>
<protein>
    <recommendedName>
        <fullName evidence="5">18S rRNA factor 2</fullName>
    </recommendedName>
</protein>
<evidence type="ECO:0000256" key="1">
    <source>
        <dbReference type="ARBA" id="ARBA00004604"/>
    </source>
</evidence>